<feature type="compositionally biased region" description="Basic and acidic residues" evidence="1">
    <location>
        <begin position="1"/>
        <end position="11"/>
    </location>
</feature>
<proteinExistence type="predicted"/>
<keyword evidence="3" id="KW-1185">Reference proteome</keyword>
<evidence type="ECO:0000256" key="1">
    <source>
        <dbReference type="SAM" id="MobiDB-lite"/>
    </source>
</evidence>
<evidence type="ECO:0000313" key="2">
    <source>
        <dbReference type="EMBL" id="BBX17988.1"/>
    </source>
</evidence>
<organism evidence="2 3">
    <name type="scientific">Mycolicibacterium duvalii</name>
    <dbReference type="NCBI Taxonomy" id="39688"/>
    <lineage>
        <taxon>Bacteria</taxon>
        <taxon>Bacillati</taxon>
        <taxon>Actinomycetota</taxon>
        <taxon>Actinomycetes</taxon>
        <taxon>Mycobacteriales</taxon>
        <taxon>Mycobacteriaceae</taxon>
        <taxon>Mycolicibacterium</taxon>
    </lineage>
</organism>
<sequence>MTEPQSHDRTVDSGLQQRHCAGVPQQIRVQFSRSDRGTCSRSRNRLKSNEPFDCVGAEPAPGPDRKQRLIRHVATLGASGAGHCLGCRRQGNRAGFGLSQTASARSVAEGDVVTVETGRF</sequence>
<name>A0A7I7K349_9MYCO</name>
<feature type="region of interest" description="Disordered" evidence="1">
    <location>
        <begin position="1"/>
        <end position="64"/>
    </location>
</feature>
<accession>A0A7I7K349</accession>
<evidence type="ECO:0000313" key="3">
    <source>
        <dbReference type="Proteomes" id="UP000467006"/>
    </source>
</evidence>
<protein>
    <submittedName>
        <fullName evidence="2">Uncharacterized protein</fullName>
    </submittedName>
</protein>
<dbReference type="EMBL" id="AP022563">
    <property type="protein sequence ID" value="BBX17988.1"/>
    <property type="molecule type" value="Genomic_DNA"/>
</dbReference>
<dbReference type="KEGG" id="mdu:MDUV_28480"/>
<dbReference type="AlphaFoldDB" id="A0A7I7K349"/>
<dbReference type="Proteomes" id="UP000467006">
    <property type="component" value="Chromosome"/>
</dbReference>
<gene>
    <name evidence="2" type="ORF">MDUV_28480</name>
</gene>
<reference evidence="2 3" key="1">
    <citation type="journal article" date="2019" name="Emerg. Microbes Infect.">
        <title>Comprehensive subspecies identification of 175 nontuberculous mycobacteria species based on 7547 genomic profiles.</title>
        <authorList>
            <person name="Matsumoto Y."/>
            <person name="Kinjo T."/>
            <person name="Motooka D."/>
            <person name="Nabeya D."/>
            <person name="Jung N."/>
            <person name="Uechi K."/>
            <person name="Horii T."/>
            <person name="Iida T."/>
            <person name="Fujita J."/>
            <person name="Nakamura S."/>
        </authorList>
    </citation>
    <scope>NUCLEOTIDE SEQUENCE [LARGE SCALE GENOMIC DNA]</scope>
    <source>
        <strain evidence="2 3">JCM 6396</strain>
    </source>
</reference>